<dbReference type="OMA" id="DWWGVSA"/>
<feature type="transmembrane region" description="Helical" evidence="1">
    <location>
        <begin position="296"/>
        <end position="313"/>
    </location>
</feature>
<feature type="transmembrane region" description="Helical" evidence="1">
    <location>
        <begin position="271"/>
        <end position="290"/>
    </location>
</feature>
<dbReference type="OrthoDB" id="2956246at2759"/>
<feature type="transmembrane region" description="Helical" evidence="1">
    <location>
        <begin position="395"/>
        <end position="414"/>
    </location>
</feature>
<proteinExistence type="predicted"/>
<organism evidence="2 3">
    <name type="scientific">Ajellomyces capsulatus (strain H143)</name>
    <name type="common">Darling's disease fungus</name>
    <name type="synonym">Histoplasma capsulatum</name>
    <dbReference type="NCBI Taxonomy" id="544712"/>
    <lineage>
        <taxon>Eukaryota</taxon>
        <taxon>Fungi</taxon>
        <taxon>Dikarya</taxon>
        <taxon>Ascomycota</taxon>
        <taxon>Pezizomycotina</taxon>
        <taxon>Eurotiomycetes</taxon>
        <taxon>Eurotiomycetidae</taxon>
        <taxon>Onygenales</taxon>
        <taxon>Ajellomycetaceae</taxon>
        <taxon>Histoplasma</taxon>
    </lineage>
</organism>
<sequence length="478" mass="51940">MRGCFCKLLHSIGDAKGAWVPVAGGFSSLCFLSNHIAVSYSSNCARAWRSSQAQRGARGIQAVTKPIMQQSSPAIQPTIRLTSVREANVYAAYSQFIAVIIPIKSLRSPWMSAMDCVSNMLSFVPQNLKMFIPHQVEIYSRSWNFLPVSEVSLNAAGLVAIAEVSVLAKRTALTGTSALLDILVLCPGIHRQQSAPELNNGEHPAVAALTSGYVFRVENPATVLYLQKMGVTGHLTYLRVTSTSALKTNGKLGRTLDAVFPMLALSSISTIPYLLAPIASLAVLAVLIVARDWWGVSALVALIFARFCNVLIIRRRSSIGWKGASEPGVQGDLLILLSQDRWIRLQGAVDDLKAVTSGQWLRDCSFIEDSITAFATLLVYTDVALVSNVSKSGQILILALFVFSTALLACANAMTSELYMHGRRISAMGKSIKYARRLDLANELIRETKRDDWALRLGMIVRQSRDASTSTTDGAVCL</sequence>
<dbReference type="EMBL" id="GG692419">
    <property type="protein sequence ID" value="EER44910.1"/>
    <property type="molecule type" value="Genomic_DNA"/>
</dbReference>
<dbReference type="VEuPathDB" id="FungiDB:HCDG_00489"/>
<dbReference type="Proteomes" id="UP000002624">
    <property type="component" value="Unassembled WGS sequence"/>
</dbReference>
<keyword evidence="1" id="KW-0472">Membrane</keyword>
<dbReference type="STRING" id="544712.C6H5G8"/>
<keyword evidence="1" id="KW-0812">Transmembrane</keyword>
<accession>C6H5G8</accession>
<protein>
    <submittedName>
        <fullName evidence="2">Uncharacterized protein</fullName>
    </submittedName>
</protein>
<evidence type="ECO:0000313" key="3">
    <source>
        <dbReference type="Proteomes" id="UP000002624"/>
    </source>
</evidence>
<gene>
    <name evidence="2" type="ORF">HCDG_00489</name>
</gene>
<dbReference type="AlphaFoldDB" id="C6H5G8"/>
<dbReference type="eggNOG" id="ENOG502QTB6">
    <property type="taxonomic scope" value="Eukaryota"/>
</dbReference>
<reference evidence="3" key="1">
    <citation type="submission" date="2009-05" db="EMBL/GenBank/DDBJ databases">
        <title>The genome sequence of Ajellomyces capsulatus strain H143.</title>
        <authorList>
            <person name="Champion M."/>
            <person name="Cuomo C.A."/>
            <person name="Ma L.-J."/>
            <person name="Henn M.R."/>
            <person name="Sil A."/>
            <person name="Goldman B."/>
            <person name="Young S.K."/>
            <person name="Kodira C.D."/>
            <person name="Zeng Q."/>
            <person name="Koehrsen M."/>
            <person name="Alvarado L."/>
            <person name="Berlin A.M."/>
            <person name="Borenstein D."/>
            <person name="Chen Z."/>
            <person name="Engels R."/>
            <person name="Freedman E."/>
            <person name="Gellesch M."/>
            <person name="Goldberg J."/>
            <person name="Griggs A."/>
            <person name="Gujja S."/>
            <person name="Heiman D.I."/>
            <person name="Hepburn T.A."/>
            <person name="Howarth C."/>
            <person name="Jen D."/>
            <person name="Larson L."/>
            <person name="Lewis B."/>
            <person name="Mehta T."/>
            <person name="Park D."/>
            <person name="Pearson M."/>
            <person name="Roberts A."/>
            <person name="Saif S."/>
            <person name="Shea T.D."/>
            <person name="Shenoy N."/>
            <person name="Sisk P."/>
            <person name="Stolte C."/>
            <person name="Sykes S."/>
            <person name="Walk T."/>
            <person name="White J."/>
            <person name="Yandava C."/>
            <person name="Klein B."/>
            <person name="McEwen J.G."/>
            <person name="Puccia R."/>
            <person name="Goldman G.H."/>
            <person name="Felipe M.S."/>
            <person name="Nino-Vega G."/>
            <person name="San-Blas G."/>
            <person name="Taylor J.W."/>
            <person name="Mendoza L."/>
            <person name="Galagan J.E."/>
            <person name="Nusbaum C."/>
            <person name="Birren B.W."/>
        </authorList>
    </citation>
    <scope>NUCLEOTIDE SEQUENCE [LARGE SCALE GENOMIC DNA]</scope>
    <source>
        <strain evidence="3">H143</strain>
    </source>
</reference>
<evidence type="ECO:0000256" key="1">
    <source>
        <dbReference type="SAM" id="Phobius"/>
    </source>
</evidence>
<evidence type="ECO:0000313" key="2">
    <source>
        <dbReference type="EMBL" id="EER44910.1"/>
    </source>
</evidence>
<name>C6H5G8_AJECH</name>
<dbReference type="HOGENOM" id="CLU_026024_0_0_1"/>
<keyword evidence="1" id="KW-1133">Transmembrane helix</keyword>